<dbReference type="PRINTS" id="PR00081">
    <property type="entry name" value="GDHRDH"/>
</dbReference>
<dbReference type="PANTHER" id="PTHR43391:SF86">
    <property type="entry name" value="SHORT-CHAIN DEHYDROGENASE_REDUCTASE FAMILY PROTEIN"/>
    <property type="match status" value="1"/>
</dbReference>
<dbReference type="Gene3D" id="3.40.50.720">
    <property type="entry name" value="NAD(P)-binding Rossmann-like Domain"/>
    <property type="match status" value="1"/>
</dbReference>
<evidence type="ECO:0000256" key="4">
    <source>
        <dbReference type="SAM" id="MobiDB-lite"/>
    </source>
</evidence>
<evidence type="ECO:0000256" key="1">
    <source>
        <dbReference type="ARBA" id="ARBA00006484"/>
    </source>
</evidence>
<gene>
    <name evidence="6" type="ORF">GSU10_12195</name>
</gene>
<dbReference type="PROSITE" id="PS00061">
    <property type="entry name" value="ADH_SHORT"/>
    <property type="match status" value="1"/>
</dbReference>
<feature type="domain" description="Ketoreductase" evidence="5">
    <location>
        <begin position="27"/>
        <end position="210"/>
    </location>
</feature>
<evidence type="ECO:0000259" key="5">
    <source>
        <dbReference type="SMART" id="SM00822"/>
    </source>
</evidence>
<dbReference type="InterPro" id="IPR002347">
    <property type="entry name" value="SDR_fam"/>
</dbReference>
<dbReference type="Pfam" id="PF00106">
    <property type="entry name" value="adh_short"/>
    <property type="match status" value="1"/>
</dbReference>
<evidence type="ECO:0000256" key="3">
    <source>
        <dbReference type="RuleBase" id="RU000363"/>
    </source>
</evidence>
<name>A0AAE6RM45_9MICO</name>
<comment type="similarity">
    <text evidence="1 3">Belongs to the short-chain dehydrogenases/reductases (SDR) family.</text>
</comment>
<feature type="compositionally biased region" description="Polar residues" evidence="4">
    <location>
        <begin position="1"/>
        <end position="10"/>
    </location>
</feature>
<evidence type="ECO:0000256" key="2">
    <source>
        <dbReference type="ARBA" id="ARBA00023002"/>
    </source>
</evidence>
<dbReference type="AlphaFoldDB" id="A0AAE6RM45"/>
<protein>
    <submittedName>
        <fullName evidence="6">SDR family NAD(P)-dependent oxidoreductase</fullName>
    </submittedName>
</protein>
<dbReference type="GO" id="GO:0005829">
    <property type="term" value="C:cytosol"/>
    <property type="evidence" value="ECO:0007669"/>
    <property type="project" value="TreeGrafter"/>
</dbReference>
<dbReference type="PANTHER" id="PTHR43391">
    <property type="entry name" value="RETINOL DEHYDROGENASE-RELATED"/>
    <property type="match status" value="1"/>
</dbReference>
<feature type="region of interest" description="Disordered" evidence="4">
    <location>
        <begin position="1"/>
        <end position="27"/>
    </location>
</feature>
<dbReference type="SMART" id="SM00822">
    <property type="entry name" value="PKS_KR"/>
    <property type="match status" value="1"/>
</dbReference>
<accession>A0AAE6RM45</accession>
<dbReference type="InterPro" id="IPR057326">
    <property type="entry name" value="KR_dom"/>
</dbReference>
<evidence type="ECO:0000313" key="6">
    <source>
        <dbReference type="EMBL" id="QHC56318.1"/>
    </source>
</evidence>
<dbReference type="EMBL" id="CP047186">
    <property type="protein sequence ID" value="QHC56318.1"/>
    <property type="molecule type" value="Genomic_DNA"/>
</dbReference>
<dbReference type="Proteomes" id="UP000465031">
    <property type="component" value="Chromosome"/>
</dbReference>
<dbReference type="KEGG" id="rte:GSU10_12195"/>
<dbReference type="InterPro" id="IPR020904">
    <property type="entry name" value="Sc_DH/Rdtase_CS"/>
</dbReference>
<evidence type="ECO:0000313" key="7">
    <source>
        <dbReference type="Proteomes" id="UP000465031"/>
    </source>
</evidence>
<reference evidence="7" key="1">
    <citation type="submission" date="2019-12" db="EMBL/GenBank/DDBJ databases">
        <title>Complete and draft genome sequences of new strains and members of some known species of the genus Rathayibacter isolated from plants.</title>
        <authorList>
            <person name="Tarlachkov S.V."/>
            <person name="Starodumova I.P."/>
            <person name="Dorofeeva L.V."/>
            <person name="Prisyazhnaya N.V."/>
            <person name="Leyn S."/>
            <person name="Zlamal J."/>
            <person name="Elan M."/>
            <person name="Osterman A.L."/>
            <person name="Nadler S."/>
            <person name="Subbotin S.A."/>
            <person name="Evtushenko L.I."/>
        </authorList>
    </citation>
    <scope>NUCLEOTIDE SEQUENCE [LARGE SCALE GENOMIC DNA]</scope>
    <source>
        <strain evidence="7">VKM Ac-2761</strain>
    </source>
</reference>
<organism evidence="6 7">
    <name type="scientific">Rathayibacter tanaceti</name>
    <dbReference type="NCBI Taxonomy" id="1671680"/>
    <lineage>
        <taxon>Bacteria</taxon>
        <taxon>Bacillati</taxon>
        <taxon>Actinomycetota</taxon>
        <taxon>Actinomycetes</taxon>
        <taxon>Micrococcales</taxon>
        <taxon>Microbacteriaceae</taxon>
        <taxon>Rathayibacter</taxon>
    </lineage>
</organism>
<dbReference type="SUPFAM" id="SSF51735">
    <property type="entry name" value="NAD(P)-binding Rossmann-fold domains"/>
    <property type="match status" value="1"/>
</dbReference>
<dbReference type="PRINTS" id="PR00080">
    <property type="entry name" value="SDRFAMILY"/>
</dbReference>
<sequence>MRSEARSITSPAVPPSTGKQEPRMPRPVLLVTGTSTGIGRTTAIEAARAGWQVVATVRDPARADGLRAEAAEARVELEVRALDVTDPDSVAACLRAVEEEQGRLDALVNNAGAGHLGTAELEDPAELRRVMEVNFFGVVAVTRASLPMLRCSRGRIITVSSIGGAIGQPFNEDYCAAKFAVEGFFESLAPVAASVGVHISLVEPGAVRSSFVENVGIDAGAMLAQAGPYAPALGAYLDRAASSFSSTHAQDPGDVAAVILATLREQDPPFRVQTSDWAREFVGLKLGDVDGSRVQSTMRGWIGTH</sequence>
<dbReference type="GO" id="GO:0016491">
    <property type="term" value="F:oxidoreductase activity"/>
    <property type="evidence" value="ECO:0007669"/>
    <property type="project" value="UniProtKB-KW"/>
</dbReference>
<dbReference type="CDD" id="cd05374">
    <property type="entry name" value="17beta-HSD-like_SDR_c"/>
    <property type="match status" value="1"/>
</dbReference>
<keyword evidence="2" id="KW-0560">Oxidoreductase</keyword>
<proteinExistence type="inferred from homology"/>
<dbReference type="InterPro" id="IPR036291">
    <property type="entry name" value="NAD(P)-bd_dom_sf"/>
</dbReference>